<dbReference type="SMART" id="SM00535">
    <property type="entry name" value="RIBOc"/>
    <property type="match status" value="1"/>
</dbReference>
<dbReference type="InterPro" id="IPR014720">
    <property type="entry name" value="dsRBD_dom"/>
</dbReference>
<dbReference type="PANTHER" id="PTHR11207">
    <property type="entry name" value="RIBONUCLEASE III"/>
    <property type="match status" value="1"/>
</dbReference>
<feature type="region of interest" description="Disordered" evidence="6">
    <location>
        <begin position="49"/>
        <end position="70"/>
    </location>
</feature>
<dbReference type="GO" id="GO:0005654">
    <property type="term" value="C:nucleoplasm"/>
    <property type="evidence" value="ECO:0007669"/>
    <property type="project" value="TreeGrafter"/>
</dbReference>
<gene>
    <name evidence="9" type="ORF">GcC1_025008</name>
</gene>
<evidence type="ECO:0000256" key="1">
    <source>
        <dbReference type="ARBA" id="ARBA00022722"/>
    </source>
</evidence>
<dbReference type="PROSITE" id="PS50142">
    <property type="entry name" value="RNASE_3_2"/>
    <property type="match status" value="1"/>
</dbReference>
<evidence type="ECO:0000313" key="10">
    <source>
        <dbReference type="Proteomes" id="UP000285405"/>
    </source>
</evidence>
<keyword evidence="3" id="KW-0378">Hydrolase</keyword>
<proteinExistence type="predicted"/>
<feature type="compositionally biased region" description="Polar residues" evidence="6">
    <location>
        <begin position="49"/>
        <end position="58"/>
    </location>
</feature>
<dbReference type="Pfam" id="PF00035">
    <property type="entry name" value="dsrm"/>
    <property type="match status" value="1"/>
</dbReference>
<evidence type="ECO:0000313" key="9">
    <source>
        <dbReference type="EMBL" id="RKF81531.1"/>
    </source>
</evidence>
<evidence type="ECO:0000256" key="3">
    <source>
        <dbReference type="ARBA" id="ARBA00022801"/>
    </source>
</evidence>
<keyword evidence="2" id="KW-0255">Endonuclease</keyword>
<dbReference type="GO" id="GO:0004525">
    <property type="term" value="F:ribonuclease III activity"/>
    <property type="evidence" value="ECO:0007669"/>
    <property type="project" value="InterPro"/>
</dbReference>
<dbReference type="SUPFAM" id="SSF54768">
    <property type="entry name" value="dsRNA-binding domain-like"/>
    <property type="match status" value="1"/>
</dbReference>
<keyword evidence="1" id="KW-0540">Nuclease</keyword>
<dbReference type="PROSITE" id="PS50137">
    <property type="entry name" value="DS_RBD"/>
    <property type="match status" value="1"/>
</dbReference>
<protein>
    <submittedName>
        <fullName evidence="9">Ribonuclease 3</fullName>
    </submittedName>
</protein>
<dbReference type="InterPro" id="IPR036389">
    <property type="entry name" value="RNase_III_sf"/>
</dbReference>
<reference evidence="9 10" key="1">
    <citation type="journal article" date="2018" name="BMC Genomics">
        <title>Comparative genome analyses reveal sequence features reflecting distinct modes of host-adaptation between dicot and monocot powdery mildew.</title>
        <authorList>
            <person name="Wu Y."/>
            <person name="Ma X."/>
            <person name="Pan Z."/>
            <person name="Kale S.D."/>
            <person name="Song Y."/>
            <person name="King H."/>
            <person name="Zhang Q."/>
            <person name="Presley C."/>
            <person name="Deng X."/>
            <person name="Wei C.I."/>
            <person name="Xiao S."/>
        </authorList>
    </citation>
    <scope>NUCLEOTIDE SEQUENCE [LARGE SCALE GENOMIC DNA]</scope>
    <source>
        <strain evidence="9">UCSC1</strain>
    </source>
</reference>
<evidence type="ECO:0000259" key="8">
    <source>
        <dbReference type="PROSITE" id="PS50142"/>
    </source>
</evidence>
<dbReference type="CDD" id="cd00593">
    <property type="entry name" value="RIBOc"/>
    <property type="match status" value="1"/>
</dbReference>
<dbReference type="GO" id="GO:0003723">
    <property type="term" value="F:RNA binding"/>
    <property type="evidence" value="ECO:0007669"/>
    <property type="project" value="UniProtKB-UniRule"/>
</dbReference>
<evidence type="ECO:0000256" key="2">
    <source>
        <dbReference type="ARBA" id="ARBA00022759"/>
    </source>
</evidence>
<dbReference type="SUPFAM" id="SSF69065">
    <property type="entry name" value="RNase III domain-like"/>
    <property type="match status" value="1"/>
</dbReference>
<accession>A0A420J425</accession>
<dbReference type="GO" id="GO:0006369">
    <property type="term" value="P:termination of RNA polymerase II transcription"/>
    <property type="evidence" value="ECO:0007669"/>
    <property type="project" value="TreeGrafter"/>
</dbReference>
<dbReference type="InterPro" id="IPR000999">
    <property type="entry name" value="RNase_III_dom"/>
</dbReference>
<dbReference type="GO" id="GO:0006364">
    <property type="term" value="P:rRNA processing"/>
    <property type="evidence" value="ECO:0007669"/>
    <property type="project" value="TreeGrafter"/>
</dbReference>
<dbReference type="Pfam" id="PF00636">
    <property type="entry name" value="Ribonuclease_3"/>
    <property type="match status" value="1"/>
</dbReference>
<evidence type="ECO:0000256" key="4">
    <source>
        <dbReference type="ARBA" id="ARBA00022884"/>
    </source>
</evidence>
<dbReference type="Gene3D" id="3.30.160.20">
    <property type="match status" value="1"/>
</dbReference>
<organism evidence="9 10">
    <name type="scientific">Golovinomyces cichoracearum</name>
    <dbReference type="NCBI Taxonomy" id="62708"/>
    <lineage>
        <taxon>Eukaryota</taxon>
        <taxon>Fungi</taxon>
        <taxon>Dikarya</taxon>
        <taxon>Ascomycota</taxon>
        <taxon>Pezizomycotina</taxon>
        <taxon>Leotiomycetes</taxon>
        <taxon>Erysiphales</taxon>
        <taxon>Erysiphaceae</taxon>
        <taxon>Golovinomyces</taxon>
    </lineage>
</organism>
<feature type="domain" description="RNase III" evidence="8">
    <location>
        <begin position="176"/>
        <end position="293"/>
    </location>
</feature>
<dbReference type="OrthoDB" id="2392202at2759"/>
<dbReference type="GO" id="GO:0034475">
    <property type="term" value="P:U4 snRNA 3'-end processing"/>
    <property type="evidence" value="ECO:0007669"/>
    <property type="project" value="TreeGrafter"/>
</dbReference>
<dbReference type="SMART" id="SM00358">
    <property type="entry name" value="DSRM"/>
    <property type="match status" value="1"/>
</dbReference>
<comment type="caution">
    <text evidence="9">The sequence shown here is derived from an EMBL/GenBank/DDBJ whole genome shotgun (WGS) entry which is preliminary data.</text>
</comment>
<keyword evidence="4 5" id="KW-0694">RNA-binding</keyword>
<evidence type="ECO:0000256" key="6">
    <source>
        <dbReference type="SAM" id="MobiDB-lite"/>
    </source>
</evidence>
<feature type="domain" description="DRBM" evidence="7">
    <location>
        <begin position="354"/>
        <end position="430"/>
    </location>
</feature>
<dbReference type="Gene3D" id="1.10.1520.10">
    <property type="entry name" value="Ribonuclease III domain"/>
    <property type="match status" value="1"/>
</dbReference>
<evidence type="ECO:0000256" key="5">
    <source>
        <dbReference type="PROSITE-ProRule" id="PRU00266"/>
    </source>
</evidence>
<dbReference type="PANTHER" id="PTHR11207:SF0">
    <property type="entry name" value="RIBONUCLEASE 3"/>
    <property type="match status" value="1"/>
</dbReference>
<dbReference type="Proteomes" id="UP000285405">
    <property type="component" value="Unassembled WGS sequence"/>
</dbReference>
<dbReference type="EMBL" id="MCBR01002507">
    <property type="protein sequence ID" value="RKF81531.1"/>
    <property type="molecule type" value="Genomic_DNA"/>
</dbReference>
<sequence length="451" mass="50436">MRPKQELKINTTPVQRIHRFNMENKRKFEPEDRIEKNYKHRKINGHINKVNTSTSASSEEPAFGSTKDETLNKSIKKSRKACQIKILIRDLEEVLDEESRDSITGLLSEEALSHCLALQACLRASANTTYAEVSNDSSVSSNISHELSSLPKIVSPLILSPWKSSSIPTEYPSLPNILDPTLKAATFIHCSVNAGHKGALNYEQLELIGDAYMELIATLLISQTFPYLSPGKQSQIREMLVKNITLANYSLHYKFDRLLKIDWALLNSTSLTKVKVLGDVFEAYVAAVVLSDPIDGVGRVSQWLKDLWSMTIAEIIIREEKSELKNVSHLWHLRGNLSPEKVAEAFNNRPIQLNAKEQLQKLIGGKHAKLSYKEVSPPVKDPQTKLPVFSMGVFLDGWGEKNKQLGTGQANGKKEAGLKAAAAALENKILIKKYSEQKTALKELEVKNNEV</sequence>
<dbReference type="AlphaFoldDB" id="A0A420J425"/>
<name>A0A420J425_9PEZI</name>
<evidence type="ECO:0000259" key="7">
    <source>
        <dbReference type="PROSITE" id="PS50137"/>
    </source>
</evidence>